<evidence type="ECO:0000259" key="1">
    <source>
        <dbReference type="Pfam" id="PF16107"/>
    </source>
</evidence>
<comment type="caution">
    <text evidence="2">The sequence shown here is derived from an EMBL/GenBank/DDBJ whole genome shotgun (WGS) entry which is preliminary data.</text>
</comment>
<feature type="domain" description="DUF4825" evidence="1">
    <location>
        <begin position="35"/>
        <end position="124"/>
    </location>
</feature>
<reference evidence="2 3" key="1">
    <citation type="submission" date="2017-03" db="EMBL/GenBank/DDBJ databases">
        <title>Genome sequence of Clostridium thermoalcaliphilum DSM 7309.</title>
        <authorList>
            <person name="Poehlein A."/>
            <person name="Daniel R."/>
        </authorList>
    </citation>
    <scope>NUCLEOTIDE SEQUENCE [LARGE SCALE GENOMIC DNA]</scope>
    <source>
        <strain evidence="2 3">DSM 7309</strain>
    </source>
</reference>
<evidence type="ECO:0000313" key="3">
    <source>
        <dbReference type="Proteomes" id="UP000190140"/>
    </source>
</evidence>
<evidence type="ECO:0000313" key="2">
    <source>
        <dbReference type="EMBL" id="OPJ55834.1"/>
    </source>
</evidence>
<gene>
    <name evidence="2" type="ORF">CLOTH_10120</name>
</gene>
<dbReference type="OrthoDB" id="9762883at2"/>
<sequence>MKKVFILVFIFILAIGVVILNLDKNEGNNLDYNNIYKYKTKYVGDASKVSNLVNNLNYGEFKTKISLNTQNRPYVVNIHYSRIPKNLSQEDTKTITANIFKNASIMFCLIENLDEVNFIFEEQYTVETFSFDRESINKVFNEDIRNYSTSLDKFESEFLKLIERHMYNTSNI</sequence>
<dbReference type="EMBL" id="MZGW01000003">
    <property type="protein sequence ID" value="OPJ55834.1"/>
    <property type="molecule type" value="Genomic_DNA"/>
</dbReference>
<proteinExistence type="predicted"/>
<dbReference type="InterPro" id="IPR032250">
    <property type="entry name" value="DUF4825"/>
</dbReference>
<protein>
    <recommendedName>
        <fullName evidence="1">DUF4825 domain-containing protein</fullName>
    </recommendedName>
</protein>
<keyword evidence="3" id="KW-1185">Reference proteome</keyword>
<dbReference type="Pfam" id="PF16107">
    <property type="entry name" value="DUF4825"/>
    <property type="match status" value="1"/>
</dbReference>
<name>A0A1V4I7G1_9FIRM</name>
<dbReference type="Proteomes" id="UP000190140">
    <property type="component" value="Unassembled WGS sequence"/>
</dbReference>
<organism evidence="2 3">
    <name type="scientific">Alkalithermobacter paradoxus</name>
    <dbReference type="NCBI Taxonomy" id="29349"/>
    <lineage>
        <taxon>Bacteria</taxon>
        <taxon>Bacillati</taxon>
        <taxon>Bacillota</taxon>
        <taxon>Clostridia</taxon>
        <taxon>Peptostreptococcales</taxon>
        <taxon>Tepidibacteraceae</taxon>
        <taxon>Alkalithermobacter</taxon>
    </lineage>
</organism>
<accession>A0A1V4I7G1</accession>
<dbReference type="AlphaFoldDB" id="A0A1V4I7G1"/>
<dbReference type="RefSeq" id="WP_158080467.1">
    <property type="nucleotide sequence ID" value="NZ_MZGW01000003.1"/>
</dbReference>
<dbReference type="STRING" id="29349.CLOTH_10120"/>